<evidence type="ECO:0000259" key="4">
    <source>
        <dbReference type="PROSITE" id="PS50995"/>
    </source>
</evidence>
<dbReference type="InterPro" id="IPR000835">
    <property type="entry name" value="HTH_MarR-typ"/>
</dbReference>
<feature type="domain" description="HTH marR-type" evidence="4">
    <location>
        <begin position="1"/>
        <end position="139"/>
    </location>
</feature>
<keyword evidence="3" id="KW-0804">Transcription</keyword>
<dbReference type="InterPro" id="IPR036390">
    <property type="entry name" value="WH_DNA-bd_sf"/>
</dbReference>
<evidence type="ECO:0000313" key="5">
    <source>
        <dbReference type="EMBL" id="MFD1223537.1"/>
    </source>
</evidence>
<protein>
    <submittedName>
        <fullName evidence="5">MarR family winged helix-turn-helix transcriptional regulator</fullName>
    </submittedName>
</protein>
<keyword evidence="2" id="KW-0238">DNA-binding</keyword>
<dbReference type="InterPro" id="IPR011991">
    <property type="entry name" value="ArsR-like_HTH"/>
</dbReference>
<dbReference type="SMART" id="SM00347">
    <property type="entry name" value="HTH_MARR"/>
    <property type="match status" value="1"/>
</dbReference>
<dbReference type="InterPro" id="IPR036388">
    <property type="entry name" value="WH-like_DNA-bd_sf"/>
</dbReference>
<accession>A0ABW3USU7</accession>
<keyword evidence="6" id="KW-1185">Reference proteome</keyword>
<gene>
    <name evidence="5" type="ORF">ACFQ4B_25790</name>
</gene>
<name>A0ABW3USU7_9BACL</name>
<organism evidence="5 6">
    <name type="scientific">Paenibacillus vulneris</name>
    <dbReference type="NCBI Taxonomy" id="1133364"/>
    <lineage>
        <taxon>Bacteria</taxon>
        <taxon>Bacillati</taxon>
        <taxon>Bacillota</taxon>
        <taxon>Bacilli</taxon>
        <taxon>Bacillales</taxon>
        <taxon>Paenibacillaceae</taxon>
        <taxon>Paenibacillus</taxon>
    </lineage>
</organism>
<proteinExistence type="predicted"/>
<dbReference type="RefSeq" id="WP_079908911.1">
    <property type="nucleotide sequence ID" value="NZ_BAABJG010000024.1"/>
</dbReference>
<dbReference type="PROSITE" id="PS50995">
    <property type="entry name" value="HTH_MARR_2"/>
    <property type="match status" value="1"/>
</dbReference>
<evidence type="ECO:0000256" key="3">
    <source>
        <dbReference type="ARBA" id="ARBA00023163"/>
    </source>
</evidence>
<dbReference type="PANTHER" id="PTHR42756:SF1">
    <property type="entry name" value="TRANSCRIPTIONAL REPRESSOR OF EMRAB OPERON"/>
    <property type="match status" value="1"/>
</dbReference>
<evidence type="ECO:0000256" key="2">
    <source>
        <dbReference type="ARBA" id="ARBA00023125"/>
    </source>
</evidence>
<dbReference type="Pfam" id="PF01047">
    <property type="entry name" value="MarR"/>
    <property type="match status" value="1"/>
</dbReference>
<evidence type="ECO:0000313" key="6">
    <source>
        <dbReference type="Proteomes" id="UP001597180"/>
    </source>
</evidence>
<dbReference type="PANTHER" id="PTHR42756">
    <property type="entry name" value="TRANSCRIPTIONAL REGULATOR, MARR"/>
    <property type="match status" value="1"/>
</dbReference>
<dbReference type="SUPFAM" id="SSF46785">
    <property type="entry name" value="Winged helix' DNA-binding domain"/>
    <property type="match status" value="1"/>
</dbReference>
<comment type="caution">
    <text evidence="5">The sequence shown here is derived from an EMBL/GenBank/DDBJ whole genome shotgun (WGS) entry which is preliminary data.</text>
</comment>
<keyword evidence="1" id="KW-0805">Transcription regulation</keyword>
<dbReference type="PRINTS" id="PR00598">
    <property type="entry name" value="HTHMARR"/>
</dbReference>
<dbReference type="Gene3D" id="1.10.10.10">
    <property type="entry name" value="Winged helix-like DNA-binding domain superfamily/Winged helix DNA-binding domain"/>
    <property type="match status" value="1"/>
</dbReference>
<evidence type="ECO:0000256" key="1">
    <source>
        <dbReference type="ARBA" id="ARBA00023015"/>
    </source>
</evidence>
<dbReference type="Proteomes" id="UP001597180">
    <property type="component" value="Unassembled WGS sequence"/>
</dbReference>
<reference evidence="6" key="1">
    <citation type="journal article" date="2019" name="Int. J. Syst. Evol. Microbiol.">
        <title>The Global Catalogue of Microorganisms (GCM) 10K type strain sequencing project: providing services to taxonomists for standard genome sequencing and annotation.</title>
        <authorList>
            <consortium name="The Broad Institute Genomics Platform"/>
            <consortium name="The Broad Institute Genome Sequencing Center for Infectious Disease"/>
            <person name="Wu L."/>
            <person name="Ma J."/>
        </authorList>
    </citation>
    <scope>NUCLEOTIDE SEQUENCE [LARGE SCALE GENOMIC DNA]</scope>
    <source>
        <strain evidence="6">CCUG 53270</strain>
    </source>
</reference>
<dbReference type="CDD" id="cd00090">
    <property type="entry name" value="HTH_ARSR"/>
    <property type="match status" value="1"/>
</dbReference>
<dbReference type="EMBL" id="JBHTLU010000035">
    <property type="protein sequence ID" value="MFD1223537.1"/>
    <property type="molecule type" value="Genomic_DNA"/>
</dbReference>
<sequence>MSDLSSYALRIRIAMHKTQREIANAMQSQFQLELTRAQFYILKLISEDGPCTITELARKFGIHTSSVSTMLNKLVQDNLISREYSHDDRRKVFVSITEYGSDVLKQELQHYSRILERYLSPLNEEELETFVHIFEKISSVHK</sequence>